<dbReference type="EnsemblMetazoa" id="G19512.1">
    <property type="protein sequence ID" value="G19512.1:cds"/>
    <property type="gene ID" value="G19512"/>
</dbReference>
<accession>A0A8W8JMH5</accession>
<proteinExistence type="predicted"/>
<dbReference type="AlphaFoldDB" id="A0A8W8JMH5"/>
<keyword evidence="1" id="KW-0472">Membrane</keyword>
<feature type="transmembrane region" description="Helical" evidence="1">
    <location>
        <begin position="15"/>
        <end position="35"/>
    </location>
</feature>
<keyword evidence="1" id="KW-0812">Transmembrane</keyword>
<sequence>MITIVKDTDYDRVDFYSMHLINLKVILTYMILIILKVEISKANDESCPISRKTVQIVDECPDSLEKWIKAAMRKNCASFANQCSKPSKLQYHCVINSFVNETIEVCAYPKNIVLGFCTEYSFSGNMIQQNIRTRCPIFQNNRCPMYYRSTDAYKYPGCYKLTKESANVSGDRMTVTVPFSLKIVPKEQKRGDHVVHDVVLILCFTINAVNMLALIGWYCHKRRRQISKENTPTMEKP</sequence>
<keyword evidence="1" id="KW-1133">Transmembrane helix</keyword>
<protein>
    <submittedName>
        <fullName evidence="2">Uncharacterized protein</fullName>
    </submittedName>
</protein>
<evidence type="ECO:0000313" key="2">
    <source>
        <dbReference type="EnsemblMetazoa" id="G19512.1:cds"/>
    </source>
</evidence>
<evidence type="ECO:0000313" key="3">
    <source>
        <dbReference type="Proteomes" id="UP000005408"/>
    </source>
</evidence>
<reference evidence="2" key="1">
    <citation type="submission" date="2022-08" db="UniProtKB">
        <authorList>
            <consortium name="EnsemblMetazoa"/>
        </authorList>
    </citation>
    <scope>IDENTIFICATION</scope>
    <source>
        <strain evidence="2">05x7-T-G4-1.051#20</strain>
    </source>
</reference>
<organism evidence="2 3">
    <name type="scientific">Magallana gigas</name>
    <name type="common">Pacific oyster</name>
    <name type="synonym">Crassostrea gigas</name>
    <dbReference type="NCBI Taxonomy" id="29159"/>
    <lineage>
        <taxon>Eukaryota</taxon>
        <taxon>Metazoa</taxon>
        <taxon>Spiralia</taxon>
        <taxon>Lophotrochozoa</taxon>
        <taxon>Mollusca</taxon>
        <taxon>Bivalvia</taxon>
        <taxon>Autobranchia</taxon>
        <taxon>Pteriomorphia</taxon>
        <taxon>Ostreida</taxon>
        <taxon>Ostreoidea</taxon>
        <taxon>Ostreidae</taxon>
        <taxon>Magallana</taxon>
    </lineage>
</organism>
<dbReference type="Proteomes" id="UP000005408">
    <property type="component" value="Unassembled WGS sequence"/>
</dbReference>
<feature type="transmembrane region" description="Helical" evidence="1">
    <location>
        <begin position="198"/>
        <end position="218"/>
    </location>
</feature>
<evidence type="ECO:0000256" key="1">
    <source>
        <dbReference type="SAM" id="Phobius"/>
    </source>
</evidence>
<name>A0A8W8JMH5_MAGGI</name>
<keyword evidence="3" id="KW-1185">Reference proteome</keyword>